<name>A0A0F9PVL1_9ZZZZ</name>
<gene>
    <name evidence="1" type="ORF">LCGC14_1170000</name>
</gene>
<reference evidence="1" key="1">
    <citation type="journal article" date="2015" name="Nature">
        <title>Complex archaea that bridge the gap between prokaryotes and eukaryotes.</title>
        <authorList>
            <person name="Spang A."/>
            <person name="Saw J.H."/>
            <person name="Jorgensen S.L."/>
            <person name="Zaremba-Niedzwiedzka K."/>
            <person name="Martijn J."/>
            <person name="Lind A.E."/>
            <person name="van Eijk R."/>
            <person name="Schleper C."/>
            <person name="Guy L."/>
            <person name="Ettema T.J."/>
        </authorList>
    </citation>
    <scope>NUCLEOTIDE SEQUENCE</scope>
</reference>
<dbReference type="AlphaFoldDB" id="A0A0F9PVL1"/>
<sequence length="61" mass="7211">MVMEELTDDQIQEHKDRIDGMSQTQMARLQRFSPSGNPIFRSDLPLYDYFKKRFDELGGMP</sequence>
<organism evidence="1">
    <name type="scientific">marine sediment metagenome</name>
    <dbReference type="NCBI Taxonomy" id="412755"/>
    <lineage>
        <taxon>unclassified sequences</taxon>
        <taxon>metagenomes</taxon>
        <taxon>ecological metagenomes</taxon>
    </lineage>
</organism>
<comment type="caution">
    <text evidence="1">The sequence shown here is derived from an EMBL/GenBank/DDBJ whole genome shotgun (WGS) entry which is preliminary data.</text>
</comment>
<protein>
    <submittedName>
        <fullName evidence="1">Uncharacterized protein</fullName>
    </submittedName>
</protein>
<proteinExistence type="predicted"/>
<evidence type="ECO:0000313" key="1">
    <source>
        <dbReference type="EMBL" id="KKM97237.1"/>
    </source>
</evidence>
<feature type="non-terminal residue" evidence="1">
    <location>
        <position position="61"/>
    </location>
</feature>
<accession>A0A0F9PVL1</accession>
<dbReference type="EMBL" id="LAZR01005771">
    <property type="protein sequence ID" value="KKM97237.1"/>
    <property type="molecule type" value="Genomic_DNA"/>
</dbReference>